<dbReference type="AlphaFoldDB" id="A0A4R8VB95"/>
<organism evidence="1 2">
    <name type="scientific">Terrimesophilobacter mesophilus</name>
    <dbReference type="NCBI Taxonomy" id="433647"/>
    <lineage>
        <taxon>Bacteria</taxon>
        <taxon>Bacillati</taxon>
        <taxon>Actinomycetota</taxon>
        <taxon>Actinomycetes</taxon>
        <taxon>Micrococcales</taxon>
        <taxon>Microbacteriaceae</taxon>
        <taxon>Terrimesophilobacter</taxon>
    </lineage>
</organism>
<protein>
    <submittedName>
        <fullName evidence="1">Uncharacterized protein</fullName>
    </submittedName>
</protein>
<reference evidence="1 2" key="1">
    <citation type="submission" date="2019-03" db="EMBL/GenBank/DDBJ databases">
        <title>Genomics of glacier-inhabiting Cryobacterium strains.</title>
        <authorList>
            <person name="Liu Q."/>
            <person name="Xin Y.-H."/>
        </authorList>
    </citation>
    <scope>NUCLEOTIDE SEQUENCE [LARGE SCALE GENOMIC DNA]</scope>
    <source>
        <strain evidence="1 2">CGMCC 1.10440</strain>
    </source>
</reference>
<dbReference type="EMBL" id="SOFI01000003">
    <property type="protein sequence ID" value="TFB80239.1"/>
    <property type="molecule type" value="Genomic_DNA"/>
</dbReference>
<comment type="caution">
    <text evidence="1">The sequence shown here is derived from an EMBL/GenBank/DDBJ whole genome shotgun (WGS) entry which is preliminary data.</text>
</comment>
<keyword evidence="2" id="KW-1185">Reference proteome</keyword>
<dbReference type="Proteomes" id="UP000298488">
    <property type="component" value="Unassembled WGS sequence"/>
</dbReference>
<evidence type="ECO:0000313" key="2">
    <source>
        <dbReference type="Proteomes" id="UP000298488"/>
    </source>
</evidence>
<name>A0A4R8VB95_9MICO</name>
<evidence type="ECO:0000313" key="1">
    <source>
        <dbReference type="EMBL" id="TFB80239.1"/>
    </source>
</evidence>
<gene>
    <name evidence="1" type="ORF">E3N84_09465</name>
</gene>
<sequence length="383" mass="41139">MSTLERTRQQLDPVGTLGSRRVAVALAGGAFLYGLAMTIRSFGQVSNPMLAVLALAWLAAAAITVAIASSPSRAPFTRSSHTVVQLLALGSVALSAASQWGTNRYIQDDFGAVALGLLILSMGVYRPATELATVGALAAIFVGFVTLLQVPGLESSTPPVSFVLVGMTPILALAFGAASYSGGLVYSLERWNERVRRSVARRTDRMRDGIAESVRQDRVMILGRDVLPFFNSLLERDTIGPDDRARARDIAESIRALMVAEADRTWLEVVAGDDGLAVSDVKGSILDVDGRASWMSIDQRTALRALIVALLDEPSFLPGSMTITLVGSPTTSRGVMTAAFDREAHDIRTALAPYFAVLRVVFVGLVVDYQNSTLTLRFSYEQR</sequence>
<dbReference type="OrthoDB" id="5124052at2"/>
<dbReference type="RefSeq" id="WP_104096101.1">
    <property type="nucleotide sequence ID" value="NZ_JACHBP010000001.1"/>
</dbReference>
<proteinExistence type="predicted"/>
<accession>A0A4R8VB95</accession>